<keyword evidence="2" id="KW-1133">Transmembrane helix</keyword>
<feature type="transmembrane region" description="Helical" evidence="2">
    <location>
        <begin position="678"/>
        <end position="698"/>
    </location>
</feature>
<keyword evidence="2" id="KW-0472">Membrane</keyword>
<keyword evidence="5" id="KW-1185">Reference proteome</keyword>
<dbReference type="STRING" id="90262.A0A1X2I0L0"/>
<dbReference type="EMBL" id="MCGE01000037">
    <property type="protein sequence ID" value="ORZ06846.1"/>
    <property type="molecule type" value="Genomic_DNA"/>
</dbReference>
<name>A0A1X2I0L0_9FUNG</name>
<feature type="compositionally biased region" description="Basic and acidic residues" evidence="1">
    <location>
        <begin position="827"/>
        <end position="841"/>
    </location>
</feature>
<keyword evidence="2" id="KW-0812">Transmembrane</keyword>
<comment type="caution">
    <text evidence="4">The sequence shown here is derived from an EMBL/GenBank/DDBJ whole genome shotgun (WGS) entry which is preliminary data.</text>
</comment>
<accession>A0A1X2I0L0</accession>
<gene>
    <name evidence="4" type="ORF">BCR42DRAFT_426552</name>
</gene>
<evidence type="ECO:0000256" key="3">
    <source>
        <dbReference type="SAM" id="SignalP"/>
    </source>
</evidence>
<feature type="chain" id="PRO_5012168381" description="Galactose oxidase" evidence="3">
    <location>
        <begin position="24"/>
        <end position="883"/>
    </location>
</feature>
<reference evidence="4 5" key="1">
    <citation type="submission" date="2016-07" db="EMBL/GenBank/DDBJ databases">
        <title>Pervasive Adenine N6-methylation of Active Genes in Fungi.</title>
        <authorList>
            <consortium name="DOE Joint Genome Institute"/>
            <person name="Mondo S.J."/>
            <person name="Dannebaum R.O."/>
            <person name="Kuo R.C."/>
            <person name="Labutti K."/>
            <person name="Haridas S."/>
            <person name="Kuo A."/>
            <person name="Salamov A."/>
            <person name="Ahrendt S.R."/>
            <person name="Lipzen A."/>
            <person name="Sullivan W."/>
            <person name="Andreopoulos W.B."/>
            <person name="Clum A."/>
            <person name="Lindquist E."/>
            <person name="Daum C."/>
            <person name="Ramamoorthy G.K."/>
            <person name="Gryganskyi A."/>
            <person name="Culley D."/>
            <person name="Magnuson J.K."/>
            <person name="James T.Y."/>
            <person name="O'Malley M.A."/>
            <person name="Stajich J.E."/>
            <person name="Spatafora J.W."/>
            <person name="Visel A."/>
            <person name="Grigoriev I.V."/>
        </authorList>
    </citation>
    <scope>NUCLEOTIDE SEQUENCE [LARGE SCALE GENOMIC DNA]</scope>
    <source>
        <strain evidence="4 5">NRRL 1336</strain>
    </source>
</reference>
<feature type="region of interest" description="Disordered" evidence="1">
    <location>
        <begin position="806"/>
        <end position="883"/>
    </location>
</feature>
<proteinExistence type="predicted"/>
<evidence type="ECO:0008006" key="6">
    <source>
        <dbReference type="Google" id="ProtNLM"/>
    </source>
</evidence>
<dbReference type="InterPro" id="IPR015915">
    <property type="entry name" value="Kelch-typ_b-propeller"/>
</dbReference>
<dbReference type="Gene3D" id="2.120.10.80">
    <property type="entry name" value="Kelch-type beta propeller"/>
    <property type="match status" value="1"/>
</dbReference>
<evidence type="ECO:0000313" key="5">
    <source>
        <dbReference type="Proteomes" id="UP000193560"/>
    </source>
</evidence>
<dbReference type="OrthoDB" id="432528at2759"/>
<feature type="transmembrane region" description="Helical" evidence="2">
    <location>
        <begin position="417"/>
        <end position="435"/>
    </location>
</feature>
<protein>
    <recommendedName>
        <fullName evidence="6">Galactose oxidase</fullName>
    </recommendedName>
</protein>
<organism evidence="4 5">
    <name type="scientific">Absidia repens</name>
    <dbReference type="NCBI Taxonomy" id="90262"/>
    <lineage>
        <taxon>Eukaryota</taxon>
        <taxon>Fungi</taxon>
        <taxon>Fungi incertae sedis</taxon>
        <taxon>Mucoromycota</taxon>
        <taxon>Mucoromycotina</taxon>
        <taxon>Mucoromycetes</taxon>
        <taxon>Mucorales</taxon>
        <taxon>Cunninghamellaceae</taxon>
        <taxon>Absidia</taxon>
    </lineage>
</organism>
<dbReference type="SUPFAM" id="SSF117281">
    <property type="entry name" value="Kelch motif"/>
    <property type="match status" value="1"/>
</dbReference>
<dbReference type="Proteomes" id="UP000193560">
    <property type="component" value="Unassembled WGS sequence"/>
</dbReference>
<dbReference type="PANTHER" id="PTHR23244">
    <property type="entry name" value="KELCH REPEAT DOMAIN"/>
    <property type="match status" value="1"/>
</dbReference>
<feature type="compositionally biased region" description="Basic and acidic residues" evidence="1">
    <location>
        <begin position="850"/>
        <end position="862"/>
    </location>
</feature>
<keyword evidence="3" id="KW-0732">Signal</keyword>
<evidence type="ECO:0000313" key="4">
    <source>
        <dbReference type="EMBL" id="ORZ06846.1"/>
    </source>
</evidence>
<dbReference type="Pfam" id="PF24681">
    <property type="entry name" value="Kelch_KLHDC2_KLHL20_DRC7"/>
    <property type="match status" value="1"/>
</dbReference>
<evidence type="ECO:0000256" key="2">
    <source>
        <dbReference type="SAM" id="Phobius"/>
    </source>
</evidence>
<dbReference type="PANTHER" id="PTHR23244:SF471">
    <property type="entry name" value="GUANINE NUCLEOTIDE-BINDING PROTEIN SUBUNIT BETA 1-RELATED"/>
    <property type="match status" value="1"/>
</dbReference>
<feature type="transmembrane region" description="Helical" evidence="2">
    <location>
        <begin position="354"/>
        <end position="380"/>
    </location>
</feature>
<dbReference type="AlphaFoldDB" id="A0A1X2I0L0"/>
<feature type="signal peptide" evidence="3">
    <location>
        <begin position="1"/>
        <end position="23"/>
    </location>
</feature>
<evidence type="ECO:0000256" key="1">
    <source>
        <dbReference type="SAM" id="MobiDB-lite"/>
    </source>
</evidence>
<feature type="compositionally biased region" description="Polar residues" evidence="1">
    <location>
        <begin position="872"/>
        <end position="883"/>
    </location>
</feature>
<sequence>MTHQLITILLLLTCIFFISSTDGYFPQSDLLVTMPFKQGLAADKRGQSIIVFGGESNKEKYTNDLNQLTQTPIGYTWSSLPQKNTPPATSYGRAVISKDGNSMVVLGYNFDTTTWSSQSNPNNVTNTTASPLNRWLHTATSDPNTGRIYIYGGTLNTTFIFADFWLFDPSSMAFTSLTAPDVRRYGHTATLTSNGKLVILGGAIISMDYAQGGLAPMTQLQVFDTTTNQWNMVNTTTATNNVLPTPRAHHTATLVNGTKIIMFGGDNNGPPRQFAAVNSVYVLDTDTWTWSSPAIDGVPASRRGNAVAEMLDDKHLTVTFGASNAHFYNDINALDTQTYSWVRSFTGDDNSYSFGLSTGVIVGVSIACVVLLIIICFLAWRFGRYIRWLITRIHSDIWKPRSGEPLWAETTRMCFQIFLLFIFFIFLAFVVRQAVTSPNVTQTIQTSTAAVDVPDVRFCFDGYPTYPDATDPRNPAVNCQTSVGYSCNQFIQPLDMTVFRPYFADKLGTVSCYLFRTDAYFQLSATSGNNNGSRLIFTLFGDPTITSARIHLSAFPKAMDPNAKIYNINDGTPVLLSFDDVLNWQNAENNDLQTSNVFSVAPFTYSSMGYTLSDHQYLQDVGWNYVGFLPVTNSTPEIETSFRMEAANPNYSQMQPGIGVIAVTPDNYMNNTKREVKMYTLVNALGFVGGIFGLLLALQAWLFGYRPRSPWGVVHRWSVGDMKRSLLRGLQSKFKTTDASGIPLVHPVHKRFSVTDFNNLGNETESQRISRVEERMQVMELLFKAYYVDDEVFRSLDNANKAKLGSLRRRGGPADNATLGDPLLHNTHNDGPPEEKFDLDNSIKGTKPAKSGDYELVDRHDSSSSISSSSSPQHGSTPKSTPL</sequence>